<accession>A0A1C1CK53</accession>
<dbReference type="OrthoDB" id="3641178at2759"/>
<dbReference type="VEuPathDB" id="FungiDB:CLCR_04788"/>
<keyword evidence="3" id="KW-1185">Reference proteome</keyword>
<dbReference type="VEuPathDB" id="FungiDB:G647_03096"/>
<dbReference type="AlphaFoldDB" id="A0A1C1CK53"/>
<protein>
    <submittedName>
        <fullName evidence="2">Uncharacterized protein</fullName>
    </submittedName>
</protein>
<gene>
    <name evidence="2" type="ORF">CLCR_04788</name>
</gene>
<comment type="caution">
    <text evidence="2">The sequence shown here is derived from an EMBL/GenBank/DDBJ whole genome shotgun (WGS) entry which is preliminary data.</text>
</comment>
<evidence type="ECO:0000313" key="2">
    <source>
        <dbReference type="EMBL" id="OCT48812.1"/>
    </source>
</evidence>
<evidence type="ECO:0000313" key="3">
    <source>
        <dbReference type="Proteomes" id="UP000094526"/>
    </source>
</evidence>
<sequence length="516" mass="58135">MEQIPVDPTCIRGADMRITYYWKEFVKVQTLFYERRYKQCIALCEQLQRPEIHGLHRAFLWFYHAVCYEAIGLLAHNFSQNKLQFLDEARESFESALKSLPMPFASTEAGTYAQIDDSPLTPNGNFSLPFTDKMAQTMHAAFPQALRIREGSSFRSPSSSIYSTASPPKAEPISDCDDQTPAKKREHPPIFSTVAEPNEPKDKQLVVPETPGTHRTRLSRVLSSPQALQQELVPSPLFSRHAKQAHLPQPANGNDVPRALPPLPFKHNPLSFKTDGTRITQDPVLRKTAVQTLIARFEGILPLPPSTPLTTAHSTPMTPDIATPRFRMIRDAFSPDPRNEHLETYLTSTTASAQLQLARYNAKLADFCARVRNHIAYVDGELARVQKMQNERHAARMLGPKQRYASFWSFEATSTPCPRRRNRPTECGGGEDEHNGSQPGEDVDQVAVEVEDGVEVGDGDGKQEDAKAKAKKERIARLRQQGWRVRKENHGFKGVQFYDNLCGCVENELSRSRLFG</sequence>
<organism evidence="2 3">
    <name type="scientific">Cladophialophora carrionii</name>
    <dbReference type="NCBI Taxonomy" id="86049"/>
    <lineage>
        <taxon>Eukaryota</taxon>
        <taxon>Fungi</taxon>
        <taxon>Dikarya</taxon>
        <taxon>Ascomycota</taxon>
        <taxon>Pezizomycotina</taxon>
        <taxon>Eurotiomycetes</taxon>
        <taxon>Chaetothyriomycetidae</taxon>
        <taxon>Chaetothyriales</taxon>
        <taxon>Herpotrichiellaceae</taxon>
        <taxon>Cladophialophora</taxon>
    </lineage>
</organism>
<feature type="region of interest" description="Disordered" evidence="1">
    <location>
        <begin position="414"/>
        <end position="441"/>
    </location>
</feature>
<proteinExistence type="predicted"/>
<dbReference type="Proteomes" id="UP000094526">
    <property type="component" value="Unassembled WGS sequence"/>
</dbReference>
<name>A0A1C1CK53_9EURO</name>
<dbReference type="EMBL" id="LGRB01000011">
    <property type="protein sequence ID" value="OCT48812.1"/>
    <property type="molecule type" value="Genomic_DNA"/>
</dbReference>
<feature type="region of interest" description="Disordered" evidence="1">
    <location>
        <begin position="151"/>
        <end position="197"/>
    </location>
</feature>
<feature type="compositionally biased region" description="Low complexity" evidence="1">
    <location>
        <begin position="153"/>
        <end position="168"/>
    </location>
</feature>
<reference evidence="3" key="1">
    <citation type="submission" date="2015-07" db="EMBL/GenBank/DDBJ databases">
        <authorList>
            <person name="Teixeira M.M."/>
            <person name="Souza R.C."/>
            <person name="Almeida L.G."/>
            <person name="Vicente V.A."/>
            <person name="de Hoog S."/>
            <person name="Bocca A.L."/>
            <person name="de Almeida S.R."/>
            <person name="Vasconcelos A.T."/>
            <person name="Felipe M.S."/>
        </authorList>
    </citation>
    <scope>NUCLEOTIDE SEQUENCE [LARGE SCALE GENOMIC DNA]</scope>
    <source>
        <strain evidence="3">KSF</strain>
    </source>
</reference>
<evidence type="ECO:0000256" key="1">
    <source>
        <dbReference type="SAM" id="MobiDB-lite"/>
    </source>
</evidence>